<feature type="domain" description="Ig-like" evidence="4">
    <location>
        <begin position="270"/>
        <end position="337"/>
    </location>
</feature>
<dbReference type="InParanoid" id="A0A672LM70"/>
<dbReference type="SMART" id="SM00409">
    <property type="entry name" value="IG"/>
    <property type="match status" value="4"/>
</dbReference>
<dbReference type="InterPro" id="IPR050488">
    <property type="entry name" value="Ig_Fc_receptor"/>
</dbReference>
<dbReference type="PANTHER" id="PTHR11481">
    <property type="entry name" value="IMMUNOGLOBULIN FC RECEPTOR"/>
    <property type="match status" value="1"/>
</dbReference>
<dbReference type="GO" id="GO:0007166">
    <property type="term" value="P:cell surface receptor signaling pathway"/>
    <property type="evidence" value="ECO:0007669"/>
    <property type="project" value="TreeGrafter"/>
</dbReference>
<reference evidence="5" key="1">
    <citation type="submission" date="2025-08" db="UniProtKB">
        <authorList>
            <consortium name="Ensembl"/>
        </authorList>
    </citation>
    <scope>IDENTIFICATION</scope>
</reference>
<feature type="domain" description="Ig-like" evidence="4">
    <location>
        <begin position="183"/>
        <end position="256"/>
    </location>
</feature>
<feature type="domain" description="Ig-like" evidence="4">
    <location>
        <begin position="11"/>
        <end position="91"/>
    </location>
</feature>
<reference evidence="5" key="2">
    <citation type="submission" date="2025-09" db="UniProtKB">
        <authorList>
            <consortium name="Ensembl"/>
        </authorList>
    </citation>
    <scope>IDENTIFICATION</scope>
</reference>
<dbReference type="PANTHER" id="PTHR11481:SF64">
    <property type="entry name" value="FC RECEPTOR-LIKE PROTEIN 4"/>
    <property type="match status" value="1"/>
</dbReference>
<evidence type="ECO:0000259" key="4">
    <source>
        <dbReference type="PROSITE" id="PS50835"/>
    </source>
</evidence>
<dbReference type="InterPro" id="IPR007110">
    <property type="entry name" value="Ig-like_dom"/>
</dbReference>
<dbReference type="InterPro" id="IPR036179">
    <property type="entry name" value="Ig-like_dom_sf"/>
</dbReference>
<evidence type="ECO:0000256" key="1">
    <source>
        <dbReference type="ARBA" id="ARBA00022729"/>
    </source>
</evidence>
<sequence length="381" mass="42577">MSLSVSLSLWNVVLKVSPDQRVFRGETVTLTCDIQRAGNIQWTYSWFRDASVIRDVTERVYSITSDESYSEYSCRGERSDSQRSHISAAVTLTVSERPEPVVKVSPDQRVFRGETVTLTCDIQTWTYSWFRDASVIRDVTERVYSITSDESYSEYSCRGERSDSQKSHTSAAVTLTVSGEYQPKVTIKPQSSVFTGDTVTLSCDVGQLTGQTVIWFKDFTRIQTGDETKTLRDVRVSDGGKYSCTVGGKTTQSQIVMLTVRGKPKPALRTVTLTCDMQETNVSSWSYSWNKDDSVIHVSQSQEYRISSVNESHTGHYSCAGNETQGSRYSHTSDKVTLTVSGESLYILVSGLSGAFLLIFLLVLQFCCKRNKGSSHLFKST</sequence>
<dbReference type="InterPro" id="IPR013783">
    <property type="entry name" value="Ig-like_fold"/>
</dbReference>
<evidence type="ECO:0000256" key="2">
    <source>
        <dbReference type="ARBA" id="ARBA00023157"/>
    </source>
</evidence>
<evidence type="ECO:0000313" key="6">
    <source>
        <dbReference type="Proteomes" id="UP000472262"/>
    </source>
</evidence>
<keyword evidence="6" id="KW-1185">Reference proteome</keyword>
<dbReference type="FunFam" id="2.60.40.10:FF:001607">
    <property type="entry name" value="Leukocyte immune-type receptor TS32.15 L2.5a"/>
    <property type="match status" value="1"/>
</dbReference>
<dbReference type="AlphaFoldDB" id="A0A672LM70"/>
<dbReference type="InterPro" id="IPR003599">
    <property type="entry name" value="Ig_sub"/>
</dbReference>
<feature type="domain" description="Ig-like" evidence="4">
    <location>
        <begin position="98"/>
        <end position="174"/>
    </location>
</feature>
<accession>A0A672LM70</accession>
<dbReference type="Pfam" id="PF13927">
    <property type="entry name" value="Ig_3"/>
    <property type="match status" value="1"/>
</dbReference>
<keyword evidence="3" id="KW-0472">Membrane</keyword>
<dbReference type="Ensembl" id="ENSSGRT00000029100.1">
    <property type="protein sequence ID" value="ENSSGRP00000027025.1"/>
    <property type="gene ID" value="ENSSGRG00000015560.1"/>
</dbReference>
<keyword evidence="1" id="KW-0732">Signal</keyword>
<feature type="transmembrane region" description="Helical" evidence="3">
    <location>
        <begin position="345"/>
        <end position="368"/>
    </location>
</feature>
<dbReference type="SUPFAM" id="SSF48726">
    <property type="entry name" value="Immunoglobulin"/>
    <property type="match status" value="4"/>
</dbReference>
<dbReference type="SMART" id="SM00408">
    <property type="entry name" value="IGc2"/>
    <property type="match status" value="2"/>
</dbReference>
<dbReference type="OMA" id="VSGECDH"/>
<dbReference type="GO" id="GO:0004888">
    <property type="term" value="F:transmembrane signaling receptor activity"/>
    <property type="evidence" value="ECO:0007669"/>
    <property type="project" value="TreeGrafter"/>
</dbReference>
<keyword evidence="2" id="KW-1015">Disulfide bond</keyword>
<dbReference type="Proteomes" id="UP000472262">
    <property type="component" value="Unassembled WGS sequence"/>
</dbReference>
<keyword evidence="3" id="KW-1133">Transmembrane helix</keyword>
<dbReference type="InterPro" id="IPR003598">
    <property type="entry name" value="Ig_sub2"/>
</dbReference>
<dbReference type="GO" id="GO:0009897">
    <property type="term" value="C:external side of plasma membrane"/>
    <property type="evidence" value="ECO:0007669"/>
    <property type="project" value="TreeGrafter"/>
</dbReference>
<dbReference type="Gene3D" id="2.60.40.10">
    <property type="entry name" value="Immunoglobulins"/>
    <property type="match status" value="4"/>
</dbReference>
<dbReference type="PROSITE" id="PS50835">
    <property type="entry name" value="IG_LIKE"/>
    <property type="match status" value="4"/>
</dbReference>
<keyword evidence="3" id="KW-0812">Transmembrane</keyword>
<protein>
    <recommendedName>
        <fullName evidence="4">Ig-like domain-containing protein</fullName>
    </recommendedName>
</protein>
<dbReference type="Pfam" id="PF13895">
    <property type="entry name" value="Ig_2"/>
    <property type="match status" value="3"/>
</dbReference>
<dbReference type="GO" id="GO:0006955">
    <property type="term" value="P:immune response"/>
    <property type="evidence" value="ECO:0007669"/>
    <property type="project" value="TreeGrafter"/>
</dbReference>
<name>A0A672LM70_SINGR</name>
<evidence type="ECO:0000256" key="3">
    <source>
        <dbReference type="SAM" id="Phobius"/>
    </source>
</evidence>
<proteinExistence type="predicted"/>
<organism evidence="5 6">
    <name type="scientific">Sinocyclocheilus grahami</name>
    <name type="common">Dianchi golden-line fish</name>
    <name type="synonym">Barbus grahami</name>
    <dbReference type="NCBI Taxonomy" id="75366"/>
    <lineage>
        <taxon>Eukaryota</taxon>
        <taxon>Metazoa</taxon>
        <taxon>Chordata</taxon>
        <taxon>Craniata</taxon>
        <taxon>Vertebrata</taxon>
        <taxon>Euteleostomi</taxon>
        <taxon>Actinopterygii</taxon>
        <taxon>Neopterygii</taxon>
        <taxon>Teleostei</taxon>
        <taxon>Ostariophysi</taxon>
        <taxon>Cypriniformes</taxon>
        <taxon>Cyprinidae</taxon>
        <taxon>Cyprininae</taxon>
        <taxon>Sinocyclocheilus</taxon>
    </lineage>
</organism>
<evidence type="ECO:0000313" key="5">
    <source>
        <dbReference type="Ensembl" id="ENSSGRP00000027025.1"/>
    </source>
</evidence>